<name>A0A412N0G6_9BACE</name>
<evidence type="ECO:0000313" key="4">
    <source>
        <dbReference type="Proteomes" id="UP000285159"/>
    </source>
</evidence>
<comment type="caution">
    <text evidence="1">The sequence shown here is derived from an EMBL/GenBank/DDBJ whole genome shotgun (WGS) entry which is preliminary data.</text>
</comment>
<dbReference type="EMBL" id="QRWP01000011">
    <property type="protein sequence ID" value="RGT31063.1"/>
    <property type="molecule type" value="Genomic_DNA"/>
</dbReference>
<evidence type="ECO:0000313" key="3">
    <source>
        <dbReference type="Proteomes" id="UP000284366"/>
    </source>
</evidence>
<proteinExistence type="predicted"/>
<accession>A0A412N0G6</accession>
<dbReference type="Proteomes" id="UP000284366">
    <property type="component" value="Unassembled WGS sequence"/>
</dbReference>
<protein>
    <submittedName>
        <fullName evidence="1">Uncharacterized protein</fullName>
    </submittedName>
</protein>
<dbReference type="Proteomes" id="UP000285159">
    <property type="component" value="Unassembled WGS sequence"/>
</dbReference>
<sequence length="296" mass="34246">MEPINEIFFGEHGLTSTSATHLANIAQETIVSHEEKLKNLNFVTTKVDIVGSPTHSEKMVNIGYDEAFLGQIRSILEEIAEMNAFCAWVREAVKAKDKELNAIDEMDIDVWCEENGFELAKEPIRPRRIYENDIIAKMNVRERNEYYQLEAIAATIGKCIHNEGPLSSARKELQNKMVKPFSTEGSGHEMLIYSHVPSVEPQKVEDIFFELQKWHRSNEQQLNKIKFDIKKRLEEENLANNQRYNTEVKEAHQKISAQISAFNKWQIEERTRLAKLKIIIPNSLQGTYDKLSRLEE</sequence>
<evidence type="ECO:0000313" key="2">
    <source>
        <dbReference type="EMBL" id="RGV57521.1"/>
    </source>
</evidence>
<organism evidence="1 4">
    <name type="scientific">Bacteroides clarus</name>
    <dbReference type="NCBI Taxonomy" id="626929"/>
    <lineage>
        <taxon>Bacteria</taxon>
        <taxon>Pseudomonadati</taxon>
        <taxon>Bacteroidota</taxon>
        <taxon>Bacteroidia</taxon>
        <taxon>Bacteroidales</taxon>
        <taxon>Bacteroidaceae</taxon>
        <taxon>Bacteroides</taxon>
    </lineage>
</organism>
<dbReference type="AlphaFoldDB" id="A0A412N0G6"/>
<evidence type="ECO:0000313" key="1">
    <source>
        <dbReference type="EMBL" id="RGT31063.1"/>
    </source>
</evidence>
<dbReference type="EMBL" id="QRZG01000005">
    <property type="protein sequence ID" value="RGV57521.1"/>
    <property type="molecule type" value="Genomic_DNA"/>
</dbReference>
<dbReference type="RefSeq" id="WP_022219187.1">
    <property type="nucleotide sequence ID" value="NZ_CABIZW010000002.1"/>
</dbReference>
<gene>
    <name evidence="2" type="ORF">DWW09_04525</name>
    <name evidence="1" type="ORF">DWX38_12830</name>
</gene>
<reference evidence="3 4" key="1">
    <citation type="submission" date="2018-08" db="EMBL/GenBank/DDBJ databases">
        <title>A genome reference for cultivated species of the human gut microbiota.</title>
        <authorList>
            <person name="Zou Y."/>
            <person name="Xue W."/>
            <person name="Luo G."/>
        </authorList>
    </citation>
    <scope>NUCLEOTIDE SEQUENCE [LARGE SCALE GENOMIC DNA]</scope>
    <source>
        <strain evidence="2 3">AF14-27</strain>
        <strain evidence="1 4">AF19-1AC</strain>
    </source>
</reference>